<evidence type="ECO:0000313" key="1">
    <source>
        <dbReference type="EMBL" id="KRH94837.1"/>
    </source>
</evidence>
<organism evidence="1 2">
    <name type="scientific">Pseudoloma neurophilia</name>
    <dbReference type="NCBI Taxonomy" id="146866"/>
    <lineage>
        <taxon>Eukaryota</taxon>
        <taxon>Fungi</taxon>
        <taxon>Fungi incertae sedis</taxon>
        <taxon>Microsporidia</taxon>
        <taxon>Pseudoloma</taxon>
    </lineage>
</organism>
<dbReference type="VEuPathDB" id="MicrosporidiaDB:M153_129000858"/>
<comment type="caution">
    <text evidence="1">The sequence shown here is derived from an EMBL/GenBank/DDBJ whole genome shotgun (WGS) entry which is preliminary data.</text>
</comment>
<sequence length="123" mass="15047">MIEHIRNRILYILAMGFRKEQILMAKIMSILSLRQKFPYSYFLNNSMVDFEVFTSLEGEMMIDLRKQFFYKSKQLICHNFTYIYIKKGKIKKVGLSQFYLYLAHNEHINVKYKQKNIRTFFNY</sequence>
<evidence type="ECO:0000313" key="2">
    <source>
        <dbReference type="Proteomes" id="UP000051530"/>
    </source>
</evidence>
<gene>
    <name evidence="1" type="ORF">M153_129000858</name>
</gene>
<dbReference type="EMBL" id="LGUB01000025">
    <property type="protein sequence ID" value="KRH94837.1"/>
    <property type="molecule type" value="Genomic_DNA"/>
</dbReference>
<reference evidence="1 2" key="1">
    <citation type="submission" date="2015-07" db="EMBL/GenBank/DDBJ databases">
        <title>The genome of Pseudoloma neurophilia, a relevant intracellular parasite of the zebrafish.</title>
        <authorList>
            <person name="Ndikumana S."/>
            <person name="Pelin A."/>
            <person name="Sanders J."/>
            <person name="Corradi N."/>
        </authorList>
    </citation>
    <scope>NUCLEOTIDE SEQUENCE [LARGE SCALE GENOMIC DNA]</scope>
    <source>
        <strain evidence="1 2">MK1</strain>
    </source>
</reference>
<name>A0A0R0M3Z1_9MICR</name>
<keyword evidence="2" id="KW-1185">Reference proteome</keyword>
<dbReference type="AlphaFoldDB" id="A0A0R0M3Z1"/>
<proteinExistence type="predicted"/>
<dbReference type="Proteomes" id="UP000051530">
    <property type="component" value="Unassembled WGS sequence"/>
</dbReference>
<accession>A0A0R0M3Z1</accession>
<protein>
    <submittedName>
        <fullName evidence="1">Uncharacterized protein</fullName>
    </submittedName>
</protein>